<feature type="region of interest" description="Disordered" evidence="7">
    <location>
        <begin position="536"/>
        <end position="877"/>
    </location>
</feature>
<dbReference type="PANTHER" id="PTHR23336:SF17">
    <property type="entry name" value="MORC FAMILY CW-TYPE ZINC FINGER PROTEIN 3"/>
    <property type="match status" value="1"/>
</dbReference>
<dbReference type="Pfam" id="PF07496">
    <property type="entry name" value="zf-CW"/>
    <property type="match status" value="1"/>
</dbReference>
<dbReference type="InterPro" id="IPR011124">
    <property type="entry name" value="Znf_CW"/>
</dbReference>
<evidence type="ECO:0000313" key="9">
    <source>
        <dbReference type="EMBL" id="KAL2081394.1"/>
    </source>
</evidence>
<dbReference type="FunFam" id="3.30.40.100:FF:000003">
    <property type="entry name" value="MORC family CW-type zinc finger 3"/>
    <property type="match status" value="1"/>
</dbReference>
<feature type="compositionally biased region" description="Polar residues" evidence="7">
    <location>
        <begin position="978"/>
        <end position="988"/>
    </location>
</feature>
<feature type="compositionally biased region" description="Low complexity" evidence="7">
    <location>
        <begin position="776"/>
        <end position="788"/>
    </location>
</feature>
<comment type="subcellular location">
    <subcellularLocation>
        <location evidence="1">Nucleus</location>
    </subcellularLocation>
</comment>
<keyword evidence="6" id="KW-0539">Nucleus</keyword>
<keyword evidence="2" id="KW-0479">Metal-binding</keyword>
<keyword evidence="4" id="KW-0862">Zinc</keyword>
<keyword evidence="10" id="KW-1185">Reference proteome</keyword>
<dbReference type="PROSITE" id="PS51050">
    <property type="entry name" value="ZF_CW"/>
    <property type="match status" value="1"/>
</dbReference>
<evidence type="ECO:0000256" key="2">
    <source>
        <dbReference type="ARBA" id="ARBA00022723"/>
    </source>
</evidence>
<dbReference type="Gene3D" id="3.30.565.10">
    <property type="entry name" value="Histidine kinase-like ATPase, C-terminal domain"/>
    <property type="match status" value="1"/>
</dbReference>
<feature type="compositionally biased region" description="Basic and acidic residues" evidence="7">
    <location>
        <begin position="760"/>
        <end position="772"/>
    </location>
</feature>
<dbReference type="InterPro" id="IPR041006">
    <property type="entry name" value="Morc_S5"/>
</dbReference>
<comment type="caution">
    <text evidence="9">The sequence shown here is derived from an EMBL/GenBank/DDBJ whole genome shotgun (WGS) entry which is preliminary data.</text>
</comment>
<evidence type="ECO:0000313" key="10">
    <source>
        <dbReference type="Proteomes" id="UP001591681"/>
    </source>
</evidence>
<feature type="compositionally biased region" description="Low complexity" evidence="7">
    <location>
        <begin position="1088"/>
        <end position="1106"/>
    </location>
</feature>
<sequence length="1202" mass="133599">MAAQTDRGIPLSALSPKFLHTNSTSHTWPFSAIAELVDNAYDPDVSAKQFWIDKTKIRNVDCLTFMDNGAGLSYEKMYKMLSFGFSDKQAVNGHVPVGLYGNGFKSGSMRLGKDAIVFSKTHDGMCVGMLSQTYLEKTKASHVVVPIVAYRSVGPNVYGSTAVARPDPKHMASLQDILNHSLFHTERDLHSELRAITSTGTMTTTGTRIIIWNLRQTSTGQNEFDFLSDRYDFRIPPSIFETNKEMYRRPERVMEASPESDYSLRAYCSILYLNPRMQIIIRGQKVKTQLISKSLAYIRKDSYKPNFLYTRVRITFGYNTKSKEHYGIMMYHKNRLIKAYERVGCQLKANNKGVGVIGVIECNFLKPTHNKQDFDYTDEYRKTINSVALKLEEYWREIRYKSETENPTCSIPVEDTFKRPDQNWVQCDRCLQWRKLPDGIDPERLPDQWYCHMNPDPQFRNCQVPQEAADSDDESSYPKTYKHHERHKRIEQEKQQQMQEQQKKKQEMQMLARLEQQNEQLRQQLCRQLRETREAPAVRVSVPPPPLRSALATAPHTSRALGQADSSPSSGVMPIITNVRSLSTPTRMKRTHTPGPGSGGAKRARSGHSPGTASEAAATATSSPAASCSSSTVVIPDDDEDNCINGGIISEEDDDDEIVIDETKSTPKPKQPSFDISRVKTEQNGEVSGMHMECTEDAALEAAEPAPAATPACSPSSPGQQGQVSTTTQTETSATIKEENEEGGRNNAEPNTTEAEGEGEERTEPEVSHTEDQGTACAAKAAADAAEAVAEEMDVQSAEEGCSAHLQGREGKESSSEGADRELTDHVSDHVSDHMSDAIQAMEAEPQTDGEREGGVEVAVTSPPPAQPAPSQRESNLLMEAQQQQDQLMEIMEKTAKERDAYQGEVHQLIVKVEDLEEQLTQSRVKKEQSHQLCQTDEAEAEDDKGFVNLQQQIEKLQKERDALLKEKKQWEERNCGEGTSSSVQKGQSGKEEACSSQVNTVDDELALQVDFLLRELDQGNVERDKLKAKLSSLELEKTELASRTEQLQKELEELRKSRSTAPAGVSAGQSSAVDSSQEEERVDTARGSPQSHQAQAQAQASGSGAEPRQNGAASDVKKKEGTQQEDSKAAPSSQTHGSPDRPVKEEQHKLSELRRSVGRLLVTFVPALDLDQVNYDCSVIDEILDQVLQEITQNDNGIDAT</sequence>
<dbReference type="Proteomes" id="UP001591681">
    <property type="component" value="Unassembled WGS sequence"/>
</dbReference>
<dbReference type="GO" id="GO:0008270">
    <property type="term" value="F:zinc ion binding"/>
    <property type="evidence" value="ECO:0007669"/>
    <property type="project" value="UniProtKB-KW"/>
</dbReference>
<feature type="compositionally biased region" description="Basic and acidic residues" evidence="7">
    <location>
        <begin position="1035"/>
        <end position="1057"/>
    </location>
</feature>
<feature type="compositionally biased region" description="Low complexity" evidence="7">
    <location>
        <begin position="745"/>
        <end position="754"/>
    </location>
</feature>
<evidence type="ECO:0000256" key="5">
    <source>
        <dbReference type="ARBA" id="ARBA00023054"/>
    </source>
</evidence>
<feature type="region of interest" description="Disordered" evidence="7">
    <location>
        <begin position="969"/>
        <end position="1000"/>
    </location>
</feature>
<feature type="region of interest" description="Disordered" evidence="7">
    <location>
        <begin position="461"/>
        <end position="508"/>
    </location>
</feature>
<feature type="compositionally biased region" description="Acidic residues" evidence="7">
    <location>
        <begin position="650"/>
        <end position="660"/>
    </location>
</feature>
<dbReference type="Pfam" id="PF17942">
    <property type="entry name" value="Morc6_S5"/>
    <property type="match status" value="1"/>
</dbReference>
<accession>A0ABD1J2G4</accession>
<dbReference type="Pfam" id="PF13589">
    <property type="entry name" value="HATPase_c_3"/>
    <property type="match status" value="1"/>
</dbReference>
<feature type="region of interest" description="Disordered" evidence="7">
    <location>
        <begin position="923"/>
        <end position="946"/>
    </location>
</feature>
<protein>
    <recommendedName>
        <fullName evidence="8">CW-type domain-containing protein</fullName>
    </recommendedName>
</protein>
<gene>
    <name evidence="9" type="ORF">ACEWY4_023247</name>
</gene>
<evidence type="ECO:0000256" key="4">
    <source>
        <dbReference type="ARBA" id="ARBA00022833"/>
    </source>
</evidence>
<feature type="domain" description="CW-type" evidence="8">
    <location>
        <begin position="418"/>
        <end position="470"/>
    </location>
</feature>
<feature type="compositionally biased region" description="Basic and acidic residues" evidence="7">
    <location>
        <begin position="1116"/>
        <end position="1129"/>
    </location>
</feature>
<dbReference type="AlphaFoldDB" id="A0ABD1J2G4"/>
<evidence type="ECO:0000256" key="3">
    <source>
        <dbReference type="ARBA" id="ARBA00022771"/>
    </source>
</evidence>
<dbReference type="InterPro" id="IPR045261">
    <property type="entry name" value="MORC_ATPase"/>
</dbReference>
<dbReference type="Gene3D" id="3.30.40.100">
    <property type="match status" value="1"/>
</dbReference>
<name>A0ABD1J2G4_9TELE</name>
<dbReference type="InterPro" id="IPR036890">
    <property type="entry name" value="HATPase_C_sf"/>
</dbReference>
<feature type="region of interest" description="Disordered" evidence="7">
    <location>
        <begin position="1030"/>
        <end position="1151"/>
    </location>
</feature>
<feature type="compositionally biased region" description="Low complexity" evidence="7">
    <location>
        <begin position="700"/>
        <end position="733"/>
    </location>
</feature>
<dbReference type="EMBL" id="JBHFQA010000020">
    <property type="protein sequence ID" value="KAL2081394.1"/>
    <property type="molecule type" value="Genomic_DNA"/>
</dbReference>
<feature type="compositionally biased region" description="Basic and acidic residues" evidence="7">
    <location>
        <begin position="1139"/>
        <end position="1151"/>
    </location>
</feature>
<keyword evidence="5" id="KW-0175">Coiled coil</keyword>
<proteinExistence type="predicted"/>
<keyword evidence="3" id="KW-0863">Zinc-finger</keyword>
<dbReference type="SUPFAM" id="SSF55874">
    <property type="entry name" value="ATPase domain of HSP90 chaperone/DNA topoisomerase II/histidine kinase"/>
    <property type="match status" value="1"/>
</dbReference>
<evidence type="ECO:0000259" key="8">
    <source>
        <dbReference type="PROSITE" id="PS51050"/>
    </source>
</evidence>
<evidence type="ECO:0000256" key="7">
    <source>
        <dbReference type="SAM" id="MobiDB-lite"/>
    </source>
</evidence>
<evidence type="ECO:0000256" key="6">
    <source>
        <dbReference type="ARBA" id="ARBA00023242"/>
    </source>
</evidence>
<reference evidence="9 10" key="1">
    <citation type="submission" date="2024-09" db="EMBL/GenBank/DDBJ databases">
        <title>A chromosome-level genome assembly of Gray's grenadier anchovy, Coilia grayii.</title>
        <authorList>
            <person name="Fu Z."/>
        </authorList>
    </citation>
    <scope>NUCLEOTIDE SEQUENCE [LARGE SCALE GENOMIC DNA]</scope>
    <source>
        <strain evidence="9">G4</strain>
        <tissue evidence="9">Muscle</tissue>
    </source>
</reference>
<feature type="compositionally biased region" description="Basic and acidic residues" evidence="7">
    <location>
        <begin position="807"/>
        <end position="836"/>
    </location>
</feature>
<dbReference type="PANTHER" id="PTHR23336">
    <property type="entry name" value="ZINC FINGER CW-TYPE COILED-COIL DOMAIN PROTEIN 3"/>
    <property type="match status" value="1"/>
</dbReference>
<feature type="compositionally biased region" description="Low complexity" evidence="7">
    <location>
        <begin position="612"/>
        <end position="632"/>
    </location>
</feature>
<dbReference type="GO" id="GO:0005634">
    <property type="term" value="C:nucleus"/>
    <property type="evidence" value="ECO:0007669"/>
    <property type="project" value="UniProtKB-SubCell"/>
</dbReference>
<dbReference type="CDD" id="cd16931">
    <property type="entry name" value="HATPase_MORC-like"/>
    <property type="match status" value="1"/>
</dbReference>
<evidence type="ECO:0000256" key="1">
    <source>
        <dbReference type="ARBA" id="ARBA00004123"/>
    </source>
</evidence>
<organism evidence="9 10">
    <name type="scientific">Coilia grayii</name>
    <name type="common">Gray's grenadier anchovy</name>
    <dbReference type="NCBI Taxonomy" id="363190"/>
    <lineage>
        <taxon>Eukaryota</taxon>
        <taxon>Metazoa</taxon>
        <taxon>Chordata</taxon>
        <taxon>Craniata</taxon>
        <taxon>Vertebrata</taxon>
        <taxon>Euteleostomi</taxon>
        <taxon>Actinopterygii</taxon>
        <taxon>Neopterygii</taxon>
        <taxon>Teleostei</taxon>
        <taxon>Clupei</taxon>
        <taxon>Clupeiformes</taxon>
        <taxon>Clupeoidei</taxon>
        <taxon>Engraulidae</taxon>
        <taxon>Coilinae</taxon>
        <taxon>Coilia</taxon>
    </lineage>
</organism>